<dbReference type="OrthoDB" id="2686513at2759"/>
<feature type="transmembrane region" description="Helical" evidence="1">
    <location>
        <begin position="247"/>
        <end position="267"/>
    </location>
</feature>
<evidence type="ECO:0000259" key="2">
    <source>
        <dbReference type="Pfam" id="PF20151"/>
    </source>
</evidence>
<keyword evidence="1" id="KW-0812">Transmembrane</keyword>
<keyword evidence="1" id="KW-1133">Transmembrane helix</keyword>
<dbReference type="STRING" id="933852.A0A0C3BFI8"/>
<dbReference type="AlphaFoldDB" id="A0A0C3BFI8"/>
<keyword evidence="4" id="KW-1185">Reference proteome</keyword>
<evidence type="ECO:0000256" key="1">
    <source>
        <dbReference type="SAM" id="Phobius"/>
    </source>
</evidence>
<evidence type="ECO:0000313" key="3">
    <source>
        <dbReference type="EMBL" id="KIM30206.1"/>
    </source>
</evidence>
<name>A0A0C3BFI8_SERVB</name>
<proteinExistence type="predicted"/>
<dbReference type="Proteomes" id="UP000054097">
    <property type="component" value="Unassembled WGS sequence"/>
</dbReference>
<dbReference type="EMBL" id="KN824285">
    <property type="protein sequence ID" value="KIM30206.1"/>
    <property type="molecule type" value="Genomic_DNA"/>
</dbReference>
<dbReference type="InterPro" id="IPR045340">
    <property type="entry name" value="DUF6533"/>
</dbReference>
<reference evidence="3 4" key="1">
    <citation type="submission" date="2014-04" db="EMBL/GenBank/DDBJ databases">
        <authorList>
            <consortium name="DOE Joint Genome Institute"/>
            <person name="Kuo A."/>
            <person name="Zuccaro A."/>
            <person name="Kohler A."/>
            <person name="Nagy L.G."/>
            <person name="Floudas D."/>
            <person name="Copeland A."/>
            <person name="Barry K.W."/>
            <person name="Cichocki N."/>
            <person name="Veneault-Fourrey C."/>
            <person name="LaButti K."/>
            <person name="Lindquist E.A."/>
            <person name="Lipzen A."/>
            <person name="Lundell T."/>
            <person name="Morin E."/>
            <person name="Murat C."/>
            <person name="Sun H."/>
            <person name="Tunlid A."/>
            <person name="Henrissat B."/>
            <person name="Grigoriev I.V."/>
            <person name="Hibbett D.S."/>
            <person name="Martin F."/>
            <person name="Nordberg H.P."/>
            <person name="Cantor M.N."/>
            <person name="Hua S.X."/>
        </authorList>
    </citation>
    <scope>NUCLEOTIDE SEQUENCE [LARGE SCALE GENOMIC DNA]</scope>
    <source>
        <strain evidence="3 4">MAFF 305830</strain>
    </source>
</reference>
<protein>
    <recommendedName>
        <fullName evidence="2">DUF6533 domain-containing protein</fullName>
    </recommendedName>
</protein>
<reference evidence="4" key="2">
    <citation type="submission" date="2015-01" db="EMBL/GenBank/DDBJ databases">
        <title>Evolutionary Origins and Diversification of the Mycorrhizal Mutualists.</title>
        <authorList>
            <consortium name="DOE Joint Genome Institute"/>
            <consortium name="Mycorrhizal Genomics Consortium"/>
            <person name="Kohler A."/>
            <person name="Kuo A."/>
            <person name="Nagy L.G."/>
            <person name="Floudas D."/>
            <person name="Copeland A."/>
            <person name="Barry K.W."/>
            <person name="Cichocki N."/>
            <person name="Veneault-Fourrey C."/>
            <person name="LaButti K."/>
            <person name="Lindquist E.A."/>
            <person name="Lipzen A."/>
            <person name="Lundell T."/>
            <person name="Morin E."/>
            <person name="Murat C."/>
            <person name="Riley R."/>
            <person name="Ohm R."/>
            <person name="Sun H."/>
            <person name="Tunlid A."/>
            <person name="Henrissat B."/>
            <person name="Grigoriev I.V."/>
            <person name="Hibbett D.S."/>
            <person name="Martin F."/>
        </authorList>
    </citation>
    <scope>NUCLEOTIDE SEQUENCE [LARGE SCALE GENOMIC DNA]</scope>
    <source>
        <strain evidence="4">MAFF 305830</strain>
    </source>
</reference>
<dbReference type="Pfam" id="PF20151">
    <property type="entry name" value="DUF6533"/>
    <property type="match status" value="1"/>
</dbReference>
<feature type="transmembrane region" description="Helical" evidence="1">
    <location>
        <begin position="101"/>
        <end position="125"/>
    </location>
</feature>
<feature type="domain" description="DUF6533" evidence="2">
    <location>
        <begin position="67"/>
        <end position="112"/>
    </location>
</feature>
<organism evidence="3 4">
    <name type="scientific">Serendipita vermifera MAFF 305830</name>
    <dbReference type="NCBI Taxonomy" id="933852"/>
    <lineage>
        <taxon>Eukaryota</taxon>
        <taxon>Fungi</taxon>
        <taxon>Dikarya</taxon>
        <taxon>Basidiomycota</taxon>
        <taxon>Agaricomycotina</taxon>
        <taxon>Agaricomycetes</taxon>
        <taxon>Sebacinales</taxon>
        <taxon>Serendipitaceae</taxon>
        <taxon>Serendipita</taxon>
    </lineage>
</organism>
<feature type="transmembrane region" description="Helical" evidence="1">
    <location>
        <begin position="131"/>
        <end position="149"/>
    </location>
</feature>
<evidence type="ECO:0000313" key="4">
    <source>
        <dbReference type="Proteomes" id="UP000054097"/>
    </source>
</evidence>
<keyword evidence="1" id="KW-0472">Membrane</keyword>
<gene>
    <name evidence="3" type="ORF">M408DRAFT_328278</name>
</gene>
<feature type="transmembrane region" description="Helical" evidence="1">
    <location>
        <begin position="279"/>
        <end position="297"/>
    </location>
</feature>
<accession>A0A0C3BFI8</accession>
<feature type="transmembrane region" description="Helical" evidence="1">
    <location>
        <begin position="156"/>
        <end position="182"/>
    </location>
</feature>
<dbReference type="HOGENOM" id="CLU_035509_1_0_1"/>
<sequence>MDGQEYTYGLEGLGLALERAPNAPTGLHTLYSLVCSSFPGNPRSLPHLAFMDIDVAALFHNIYTTRYTALAAVTLALYDWFLVLDDEIQLVGKASFSKGKLLYYITRFATPIGLILGFCYGFMWFTTILEVFSIFISYWLLTLRIVALYKSRPVVIWLLHIALLASYFTTLGMLIQSLRLYSSSLAYLPSLNFCVPLIHPPSLAVIFEVPLVYETLLVVLTAWHAWKDYYRGRELTQVQMIPLMKIMYRDGVFYFCIMVAVRVWNIYVYASKPIYEMFVGVYIIWSLITVLACRIYLNIAREARRNNPPWRLSATSIRPLQDFNIKSDQGGLISLEIGCIHENHVNSGRGNASYEVNSAGDSSFEQTRDDHVLDIRRHSNQDLSDIQQSV</sequence>
<feature type="transmembrane region" description="Helical" evidence="1">
    <location>
        <begin position="202"/>
        <end position="226"/>
    </location>
</feature>